<sequence length="274" mass="29543">MKKLMSLLVVASAFLACTDDDIRTEHQLSNGPKVVGFATSLATVEYFTDEGVVLREFPMSLIGNGNGQLPTTDIEVTYEVDPASTATEGVEFDFADASGKIVIPAGGTFGNFPINVNTGQLNPTEKTQLILNLTSSSDGSVIGSQYDQLKITFVGCQSQLQGSYTMVCTTTAGTRTRTDEVISVTGINTFKTRYIGRYSLTQFTPPGYTFVDICGEIAVPDQNLGQYSNQIYGIDAYGDGVDGIVTSATQFEVKHNITFAAGDQTQNYIYTRNN</sequence>
<accession>A0ABT3EFR9</accession>
<comment type="caution">
    <text evidence="1">The sequence shown here is derived from an EMBL/GenBank/DDBJ whole genome shotgun (WGS) entry which is preliminary data.</text>
</comment>
<name>A0ABT3EFR9_9FLAO</name>
<evidence type="ECO:0000313" key="2">
    <source>
        <dbReference type="Proteomes" id="UP001165677"/>
    </source>
</evidence>
<reference evidence="1" key="1">
    <citation type="submission" date="2022-10" db="EMBL/GenBank/DDBJ databases">
        <title>Flavobacterium sp. nov., a bacterium isolated from lake sediment.</title>
        <authorList>
            <person name="Qu J.-H."/>
        </authorList>
    </citation>
    <scope>NUCLEOTIDE SEQUENCE</scope>
    <source>
        <strain evidence="1">TH16-21</strain>
    </source>
</reference>
<gene>
    <name evidence="1" type="ORF">OJ995_04055</name>
</gene>
<dbReference type="EMBL" id="JAPCIO010000002">
    <property type="protein sequence ID" value="MCW1147392.1"/>
    <property type="molecule type" value="Genomic_DNA"/>
</dbReference>
<dbReference type="Proteomes" id="UP001165677">
    <property type="component" value="Unassembled WGS sequence"/>
</dbReference>
<dbReference type="Gene3D" id="2.60.40.2030">
    <property type="match status" value="1"/>
</dbReference>
<proteinExistence type="predicted"/>
<keyword evidence="2" id="KW-1185">Reference proteome</keyword>
<dbReference type="PROSITE" id="PS51257">
    <property type="entry name" value="PROKAR_LIPOPROTEIN"/>
    <property type="match status" value="1"/>
</dbReference>
<organism evidence="1 2">
    <name type="scientific">Flavobacterium lacisediminis</name>
    <dbReference type="NCBI Taxonomy" id="2989705"/>
    <lineage>
        <taxon>Bacteria</taxon>
        <taxon>Pseudomonadati</taxon>
        <taxon>Bacteroidota</taxon>
        <taxon>Flavobacteriia</taxon>
        <taxon>Flavobacteriales</taxon>
        <taxon>Flavobacteriaceae</taxon>
        <taxon>Flavobacterium</taxon>
    </lineage>
</organism>
<protein>
    <recommendedName>
        <fullName evidence="3">DUF4843 domain-containing protein</fullName>
    </recommendedName>
</protein>
<dbReference type="InterPro" id="IPR038081">
    <property type="entry name" value="CalX-like_sf"/>
</dbReference>
<dbReference type="RefSeq" id="WP_264368263.1">
    <property type="nucleotide sequence ID" value="NZ_JAPCIO010000002.1"/>
</dbReference>
<evidence type="ECO:0008006" key="3">
    <source>
        <dbReference type="Google" id="ProtNLM"/>
    </source>
</evidence>
<evidence type="ECO:0000313" key="1">
    <source>
        <dbReference type="EMBL" id="MCW1147392.1"/>
    </source>
</evidence>